<evidence type="ECO:0000313" key="2">
    <source>
        <dbReference type="Proteomes" id="UP001066276"/>
    </source>
</evidence>
<keyword evidence="2" id="KW-1185">Reference proteome</keyword>
<proteinExistence type="predicted"/>
<name>A0AAV7WYC8_PLEWA</name>
<dbReference type="AlphaFoldDB" id="A0AAV7WYC8"/>
<reference evidence="1" key="1">
    <citation type="journal article" date="2022" name="bioRxiv">
        <title>Sequencing and chromosome-scale assembly of the giantPleurodeles waltlgenome.</title>
        <authorList>
            <person name="Brown T."/>
            <person name="Elewa A."/>
            <person name="Iarovenko S."/>
            <person name="Subramanian E."/>
            <person name="Araus A.J."/>
            <person name="Petzold A."/>
            <person name="Susuki M."/>
            <person name="Suzuki K.-i.T."/>
            <person name="Hayashi T."/>
            <person name="Toyoda A."/>
            <person name="Oliveira C."/>
            <person name="Osipova E."/>
            <person name="Leigh N.D."/>
            <person name="Simon A."/>
            <person name="Yun M.H."/>
        </authorList>
    </citation>
    <scope>NUCLEOTIDE SEQUENCE</scope>
    <source>
        <strain evidence="1">20211129_DDA</strain>
        <tissue evidence="1">Liver</tissue>
    </source>
</reference>
<dbReference type="Proteomes" id="UP001066276">
    <property type="component" value="Chromosome 1_1"/>
</dbReference>
<sequence>MLRRGVRVGPQWQRERPGQPPCRICCEAGTAWCGLISVGGKTGAQEEWRRILPGNRVPEQLVVPRLLAHWRWCCGLSGLDGAASAYCSGVDTEVQMPGASLCGSLKCSAAHCGTASPEKRSGGQRAAETEFHWRPARPVLVA</sequence>
<gene>
    <name evidence="1" type="ORF">NDU88_005331</name>
</gene>
<comment type="caution">
    <text evidence="1">The sequence shown here is derived from an EMBL/GenBank/DDBJ whole genome shotgun (WGS) entry which is preliminary data.</text>
</comment>
<evidence type="ECO:0000313" key="1">
    <source>
        <dbReference type="EMBL" id="KAJ1217741.1"/>
    </source>
</evidence>
<organism evidence="1 2">
    <name type="scientific">Pleurodeles waltl</name>
    <name type="common">Iberian ribbed newt</name>
    <dbReference type="NCBI Taxonomy" id="8319"/>
    <lineage>
        <taxon>Eukaryota</taxon>
        <taxon>Metazoa</taxon>
        <taxon>Chordata</taxon>
        <taxon>Craniata</taxon>
        <taxon>Vertebrata</taxon>
        <taxon>Euteleostomi</taxon>
        <taxon>Amphibia</taxon>
        <taxon>Batrachia</taxon>
        <taxon>Caudata</taxon>
        <taxon>Salamandroidea</taxon>
        <taxon>Salamandridae</taxon>
        <taxon>Pleurodelinae</taxon>
        <taxon>Pleurodeles</taxon>
    </lineage>
</organism>
<protein>
    <submittedName>
        <fullName evidence="1">Uncharacterized protein</fullName>
    </submittedName>
</protein>
<dbReference type="EMBL" id="JANPWB010000001">
    <property type="protein sequence ID" value="KAJ1217741.1"/>
    <property type="molecule type" value="Genomic_DNA"/>
</dbReference>
<accession>A0AAV7WYC8</accession>